<dbReference type="GO" id="GO:0008270">
    <property type="term" value="F:zinc ion binding"/>
    <property type="evidence" value="ECO:0007669"/>
    <property type="project" value="UniProtKB-UniRule"/>
</dbReference>
<dbReference type="EMBL" id="FQZT01000014">
    <property type="protein sequence ID" value="SHJ73244.1"/>
    <property type="molecule type" value="Genomic_DNA"/>
</dbReference>
<dbReference type="Gene3D" id="3.10.200.10">
    <property type="entry name" value="Alpha carbonic anhydrase"/>
    <property type="match status" value="1"/>
</dbReference>
<dbReference type="SMART" id="SM01057">
    <property type="entry name" value="Carb_anhydrase"/>
    <property type="match status" value="1"/>
</dbReference>
<evidence type="ECO:0000256" key="2">
    <source>
        <dbReference type="ARBA" id="ARBA00002904"/>
    </source>
</evidence>
<keyword evidence="13" id="KW-1185">Reference proteome</keyword>
<dbReference type="STRING" id="1122189.SAMN02745165_03040"/>
<dbReference type="GO" id="GO:0004089">
    <property type="term" value="F:carbonate dehydratase activity"/>
    <property type="evidence" value="ECO:0007669"/>
    <property type="project" value="UniProtKB-UniRule"/>
</dbReference>
<name>A0A1M6LPW6_MALRU</name>
<comment type="similarity">
    <text evidence="3 10">Belongs to the alpha-carbonic anhydrase family.</text>
</comment>
<keyword evidence="10" id="KW-0732">Signal</keyword>
<dbReference type="OrthoDB" id="5327615at2"/>
<evidence type="ECO:0000256" key="10">
    <source>
        <dbReference type="RuleBase" id="RU367011"/>
    </source>
</evidence>
<feature type="domain" description="Alpha-carbonic anhydrase" evidence="11">
    <location>
        <begin position="27"/>
        <end position="250"/>
    </location>
</feature>
<accession>A0A1M6LPW6</accession>
<evidence type="ECO:0000313" key="13">
    <source>
        <dbReference type="Proteomes" id="UP000184171"/>
    </source>
</evidence>
<dbReference type="InterPro" id="IPR023561">
    <property type="entry name" value="Carbonic_anhydrase_a-class"/>
</dbReference>
<evidence type="ECO:0000256" key="7">
    <source>
        <dbReference type="ARBA" id="ARBA00022833"/>
    </source>
</evidence>
<comment type="cofactor">
    <cofactor evidence="1 10">
        <name>Zn(2+)</name>
        <dbReference type="ChEBI" id="CHEBI:29105"/>
    </cofactor>
</comment>
<evidence type="ECO:0000256" key="5">
    <source>
        <dbReference type="ARBA" id="ARBA00014628"/>
    </source>
</evidence>
<keyword evidence="6 10" id="KW-0479">Metal-binding</keyword>
<sequence>MKNVLLAVFLMVALVPVAFAGGHGGEVHWGYHGDIGPEYWGDLSPDFHMCKDGKSQTPIDIVSAVEADQPELTFNYEDTTLAVINNGHTIKANYGEGSSISVDGKTYQLLQFHFHSLSENKVEGSYFPLEAHLVHQATDGSLAVVGILFEEGAANPLLERLWGYTPSKVNSTTTVGSASINVSDLLPESADYYGFTGSLTTPPCSEGVKWMVLQNNPTVSPAQIAKFRSFFNDQETKRPIQPLNGRVVYK</sequence>
<dbReference type="Pfam" id="PF00194">
    <property type="entry name" value="Carb_anhydrase"/>
    <property type="match status" value="1"/>
</dbReference>
<dbReference type="PROSITE" id="PS51144">
    <property type="entry name" value="ALPHA_CA_2"/>
    <property type="match status" value="1"/>
</dbReference>
<dbReference type="PANTHER" id="PTHR18952:SF265">
    <property type="entry name" value="CARBONIC ANHYDRASE"/>
    <property type="match status" value="1"/>
</dbReference>
<keyword evidence="8 10" id="KW-0456">Lyase</keyword>
<dbReference type="CDD" id="cd03124">
    <property type="entry name" value="alpha_CA_prokaryotic_like"/>
    <property type="match status" value="1"/>
</dbReference>
<dbReference type="EC" id="4.2.1.1" evidence="4 10"/>
<gene>
    <name evidence="12" type="ORF">SAMN02745165_03040</name>
</gene>
<dbReference type="PANTHER" id="PTHR18952">
    <property type="entry name" value="CARBONIC ANHYDRASE"/>
    <property type="match status" value="1"/>
</dbReference>
<keyword evidence="7 10" id="KW-0862">Zinc</keyword>
<evidence type="ECO:0000313" key="12">
    <source>
        <dbReference type="EMBL" id="SHJ73244.1"/>
    </source>
</evidence>
<evidence type="ECO:0000256" key="1">
    <source>
        <dbReference type="ARBA" id="ARBA00001947"/>
    </source>
</evidence>
<dbReference type="InterPro" id="IPR018338">
    <property type="entry name" value="Carbonic_anhydrase_a-class_CS"/>
</dbReference>
<dbReference type="AlphaFoldDB" id="A0A1M6LPW6"/>
<comment type="function">
    <text evidence="2 10">Reversible hydration of carbon dioxide.</text>
</comment>
<dbReference type="InterPro" id="IPR001148">
    <property type="entry name" value="CA_dom"/>
</dbReference>
<dbReference type="InterPro" id="IPR036398">
    <property type="entry name" value="CA_dom_sf"/>
</dbReference>
<organism evidence="12 13">
    <name type="scientific">Malonomonas rubra DSM 5091</name>
    <dbReference type="NCBI Taxonomy" id="1122189"/>
    <lineage>
        <taxon>Bacteria</taxon>
        <taxon>Pseudomonadati</taxon>
        <taxon>Thermodesulfobacteriota</taxon>
        <taxon>Desulfuromonadia</taxon>
        <taxon>Desulfuromonadales</taxon>
        <taxon>Geopsychrobacteraceae</taxon>
        <taxon>Malonomonas</taxon>
    </lineage>
</organism>
<comment type="catalytic activity">
    <reaction evidence="9 10">
        <text>hydrogencarbonate + H(+) = CO2 + H2O</text>
        <dbReference type="Rhea" id="RHEA:10748"/>
        <dbReference type="ChEBI" id="CHEBI:15377"/>
        <dbReference type="ChEBI" id="CHEBI:15378"/>
        <dbReference type="ChEBI" id="CHEBI:16526"/>
        <dbReference type="ChEBI" id="CHEBI:17544"/>
        <dbReference type="EC" id="4.2.1.1"/>
    </reaction>
</comment>
<dbReference type="SUPFAM" id="SSF51069">
    <property type="entry name" value="Carbonic anhydrase"/>
    <property type="match status" value="1"/>
</dbReference>
<evidence type="ECO:0000256" key="8">
    <source>
        <dbReference type="ARBA" id="ARBA00023239"/>
    </source>
</evidence>
<feature type="signal peptide" evidence="10">
    <location>
        <begin position="1"/>
        <end position="20"/>
    </location>
</feature>
<proteinExistence type="inferred from homology"/>
<evidence type="ECO:0000256" key="4">
    <source>
        <dbReference type="ARBA" id="ARBA00012925"/>
    </source>
</evidence>
<dbReference type="PROSITE" id="PS00162">
    <property type="entry name" value="ALPHA_CA_1"/>
    <property type="match status" value="1"/>
</dbReference>
<evidence type="ECO:0000256" key="6">
    <source>
        <dbReference type="ARBA" id="ARBA00022723"/>
    </source>
</evidence>
<dbReference type="RefSeq" id="WP_072909590.1">
    <property type="nucleotide sequence ID" value="NZ_FQZT01000014.1"/>
</dbReference>
<evidence type="ECO:0000256" key="9">
    <source>
        <dbReference type="ARBA" id="ARBA00048348"/>
    </source>
</evidence>
<dbReference type="Proteomes" id="UP000184171">
    <property type="component" value="Unassembled WGS sequence"/>
</dbReference>
<reference evidence="12 13" key="1">
    <citation type="submission" date="2016-11" db="EMBL/GenBank/DDBJ databases">
        <authorList>
            <person name="Jaros S."/>
            <person name="Januszkiewicz K."/>
            <person name="Wedrychowicz H."/>
        </authorList>
    </citation>
    <scope>NUCLEOTIDE SEQUENCE [LARGE SCALE GENOMIC DNA]</scope>
    <source>
        <strain evidence="12 13">DSM 5091</strain>
    </source>
</reference>
<protein>
    <recommendedName>
        <fullName evidence="5 10">Carbonic anhydrase</fullName>
        <ecNumber evidence="4 10">4.2.1.1</ecNumber>
    </recommendedName>
</protein>
<feature type="chain" id="PRO_5025093832" description="Carbonic anhydrase" evidence="10">
    <location>
        <begin position="21"/>
        <end position="250"/>
    </location>
</feature>
<evidence type="ECO:0000256" key="3">
    <source>
        <dbReference type="ARBA" id="ARBA00010718"/>
    </source>
</evidence>
<dbReference type="InterPro" id="IPR041891">
    <property type="entry name" value="Alpha_CA_prokaryot-like"/>
</dbReference>
<evidence type="ECO:0000259" key="11">
    <source>
        <dbReference type="PROSITE" id="PS51144"/>
    </source>
</evidence>